<dbReference type="RefSeq" id="WP_168803571.1">
    <property type="nucleotide sequence ID" value="NZ_CP051204.2"/>
</dbReference>
<evidence type="ECO:0000313" key="3">
    <source>
        <dbReference type="EMBL" id="QJB37796.1"/>
    </source>
</evidence>
<organism evidence="2 4">
    <name type="scientific">Chitinophaga oryzae</name>
    <dbReference type="NCBI Taxonomy" id="2725414"/>
    <lineage>
        <taxon>Bacteria</taxon>
        <taxon>Pseudomonadati</taxon>
        <taxon>Bacteroidota</taxon>
        <taxon>Chitinophagia</taxon>
        <taxon>Chitinophagales</taxon>
        <taxon>Chitinophagaceae</taxon>
        <taxon>Chitinophaga</taxon>
    </lineage>
</organism>
<name>A0AAE6ZER3_9BACT</name>
<evidence type="ECO:0000256" key="1">
    <source>
        <dbReference type="SAM" id="Phobius"/>
    </source>
</evidence>
<dbReference type="EMBL" id="CP051204">
    <property type="protein sequence ID" value="QJB37796.1"/>
    <property type="molecule type" value="Genomic_DNA"/>
</dbReference>
<dbReference type="Proteomes" id="UP000503144">
    <property type="component" value="Chromosome"/>
</dbReference>
<protein>
    <submittedName>
        <fullName evidence="2">Uncharacterized protein</fullName>
    </submittedName>
</protein>
<feature type="transmembrane region" description="Helical" evidence="1">
    <location>
        <begin position="96"/>
        <end position="121"/>
    </location>
</feature>
<evidence type="ECO:0000313" key="5">
    <source>
        <dbReference type="Proteomes" id="UP000503144"/>
    </source>
</evidence>
<proteinExistence type="predicted"/>
<keyword evidence="5" id="KW-1185">Reference proteome</keyword>
<evidence type="ECO:0000313" key="4">
    <source>
        <dbReference type="Proteomes" id="UP000502421"/>
    </source>
</evidence>
<keyword evidence="1" id="KW-0472">Membrane</keyword>
<keyword evidence="1" id="KW-0812">Transmembrane</keyword>
<reference evidence="4" key="1">
    <citation type="submission" date="2020-04" db="EMBL/GenBank/DDBJ databases">
        <authorList>
            <person name="Kittiwongwattana C."/>
        </authorList>
    </citation>
    <scope>NUCLEOTIDE SEQUENCE [LARGE SCALE GENOMIC DNA]</scope>
    <source>
        <strain evidence="3">1303</strain>
        <strain evidence="4">1310</strain>
    </source>
</reference>
<keyword evidence="1" id="KW-1133">Transmembrane helix</keyword>
<dbReference type="KEGG" id="coy:HF329_08335"/>
<dbReference type="EMBL" id="CP051205">
    <property type="protein sequence ID" value="QJB31310.1"/>
    <property type="molecule type" value="Genomic_DNA"/>
</dbReference>
<gene>
    <name evidence="3" type="ORF">HF324_07995</name>
    <name evidence="2" type="ORF">HF329_08335</name>
</gene>
<dbReference type="AlphaFoldDB" id="A0AAE6ZER3"/>
<feature type="transmembrane region" description="Helical" evidence="1">
    <location>
        <begin position="133"/>
        <end position="152"/>
    </location>
</feature>
<reference evidence="2" key="2">
    <citation type="submission" date="2020-09" db="EMBL/GenBank/DDBJ databases">
        <authorList>
            <person name="Kittiwongwattana C."/>
        </authorList>
    </citation>
    <scope>NUCLEOTIDE SEQUENCE</scope>
    <source>
        <strain evidence="2">1310</strain>
    </source>
</reference>
<accession>A0AAE6ZER3</accession>
<evidence type="ECO:0000313" key="2">
    <source>
        <dbReference type="EMBL" id="QJB31310.1"/>
    </source>
</evidence>
<dbReference type="Proteomes" id="UP000502421">
    <property type="component" value="Chromosome"/>
</dbReference>
<sequence>MKFLPIERYTLLTKLSREEIKARLEANVEPKSTRLQVRIGWSKPRTTKPYQGAVSTNGFYISRIINYRNSFLPEIRGEVSHEIVHTAVKIDMQVSWFVRVFMLFWFGAVVAGLVLCVGAIINGSRAGDKFDPFLLVPFPMLIFGYLLVRLSFQYEVNKSKKFLRDLLQGWEEGKA</sequence>